<accession>A0A090WZC9</accession>
<proteinExistence type="predicted"/>
<dbReference type="Proteomes" id="UP000029643">
    <property type="component" value="Unassembled WGS sequence"/>
</dbReference>
<feature type="domain" description="SSD" evidence="2">
    <location>
        <begin position="1"/>
        <end position="99"/>
    </location>
</feature>
<keyword evidence="1" id="KW-0812">Transmembrane</keyword>
<evidence type="ECO:0000259" key="2">
    <source>
        <dbReference type="PROSITE" id="PS50156"/>
    </source>
</evidence>
<gene>
    <name evidence="3" type="ORF">JCM19274_2103</name>
</gene>
<name>A0A090WZC9_9FLAO</name>
<sequence>MSNLFPTIILIVAVSDVIHLCIKYDIEAKKGLSSKQATKNALSEIGFTTLITSFTTAVGFLVLYMSPMQAMRNFGVESAILVILTFVLTLIFLPIFFSGLKKGNLFTISKPFTALSTKLFKKLDLIYKYQNTVLVGFAAVLALSCYGMTLISTNGSHYSFPEKTDLYSSYKSSKIILEVLVRSSLCFHLKMKRN</sequence>
<evidence type="ECO:0000256" key="1">
    <source>
        <dbReference type="SAM" id="Phobius"/>
    </source>
</evidence>
<dbReference type="InterPro" id="IPR003392">
    <property type="entry name" value="PTHD_SSD"/>
</dbReference>
<reference evidence="3 4" key="1">
    <citation type="journal article" date="2014" name="Genome Announc.">
        <title>Draft Genome Sequences of Marine Flavobacterium Algibacter lectus Strains SS8 and NR4.</title>
        <authorList>
            <person name="Takatani N."/>
            <person name="Nakanishi M."/>
            <person name="Meirelles P."/>
            <person name="Mino S."/>
            <person name="Suda W."/>
            <person name="Oshima K."/>
            <person name="Hattori M."/>
            <person name="Ohkuma M."/>
            <person name="Hosokawa M."/>
            <person name="Miyashita K."/>
            <person name="Thompson F.L."/>
            <person name="Niwa A."/>
            <person name="Sawabe T."/>
            <person name="Sawabe T."/>
        </authorList>
    </citation>
    <scope>NUCLEOTIDE SEQUENCE [LARGE SCALE GENOMIC DNA]</scope>
    <source>
        <strain evidence="4">JCM19274</strain>
    </source>
</reference>
<keyword evidence="1" id="KW-1133">Transmembrane helix</keyword>
<protein>
    <submittedName>
        <fullName evidence="3">Probable integral membrane protein</fullName>
    </submittedName>
</protein>
<feature type="transmembrane region" description="Helical" evidence="1">
    <location>
        <begin position="45"/>
        <end position="66"/>
    </location>
</feature>
<keyword evidence="1" id="KW-0472">Membrane</keyword>
<dbReference type="InterPro" id="IPR050545">
    <property type="entry name" value="Mycobact_MmpL"/>
</dbReference>
<dbReference type="RefSeq" id="WP_042501050.1">
    <property type="nucleotide sequence ID" value="NZ_BBNU01000025.1"/>
</dbReference>
<dbReference type="GO" id="GO:0005886">
    <property type="term" value="C:plasma membrane"/>
    <property type="evidence" value="ECO:0007669"/>
    <property type="project" value="TreeGrafter"/>
</dbReference>
<organism evidence="3 4">
    <name type="scientific">Algibacter lectus</name>
    <dbReference type="NCBI Taxonomy" id="221126"/>
    <lineage>
        <taxon>Bacteria</taxon>
        <taxon>Pseudomonadati</taxon>
        <taxon>Bacteroidota</taxon>
        <taxon>Flavobacteriia</taxon>
        <taxon>Flavobacteriales</taxon>
        <taxon>Flavobacteriaceae</taxon>
        <taxon>Algibacter</taxon>
    </lineage>
</organism>
<dbReference type="InterPro" id="IPR000731">
    <property type="entry name" value="SSD"/>
</dbReference>
<evidence type="ECO:0000313" key="3">
    <source>
        <dbReference type="EMBL" id="GAL82326.1"/>
    </source>
</evidence>
<comment type="caution">
    <text evidence="3">The sequence shown here is derived from an EMBL/GenBank/DDBJ whole genome shotgun (WGS) entry which is preliminary data.</text>
</comment>
<dbReference type="PROSITE" id="PS50156">
    <property type="entry name" value="SSD"/>
    <property type="match status" value="1"/>
</dbReference>
<dbReference type="Gene3D" id="1.20.1640.10">
    <property type="entry name" value="Multidrug efflux transporter AcrB transmembrane domain"/>
    <property type="match status" value="1"/>
</dbReference>
<dbReference type="PANTHER" id="PTHR33406">
    <property type="entry name" value="MEMBRANE PROTEIN MJ1562-RELATED"/>
    <property type="match status" value="1"/>
</dbReference>
<feature type="transmembrane region" description="Helical" evidence="1">
    <location>
        <begin position="6"/>
        <end position="24"/>
    </location>
</feature>
<dbReference type="PANTHER" id="PTHR33406:SF12">
    <property type="entry name" value="BLR2997 PROTEIN"/>
    <property type="match status" value="1"/>
</dbReference>
<dbReference type="SUPFAM" id="SSF82866">
    <property type="entry name" value="Multidrug efflux transporter AcrB transmembrane domain"/>
    <property type="match status" value="1"/>
</dbReference>
<dbReference type="EMBL" id="BBNU01000025">
    <property type="protein sequence ID" value="GAL82326.1"/>
    <property type="molecule type" value="Genomic_DNA"/>
</dbReference>
<feature type="transmembrane region" description="Helical" evidence="1">
    <location>
        <begin position="78"/>
        <end position="100"/>
    </location>
</feature>
<dbReference type="Pfam" id="PF02460">
    <property type="entry name" value="Patched"/>
    <property type="match status" value="1"/>
</dbReference>
<feature type="transmembrane region" description="Helical" evidence="1">
    <location>
        <begin position="131"/>
        <end position="152"/>
    </location>
</feature>
<evidence type="ECO:0000313" key="4">
    <source>
        <dbReference type="Proteomes" id="UP000029643"/>
    </source>
</evidence>
<dbReference type="AlphaFoldDB" id="A0A090WZC9"/>